<dbReference type="GO" id="GO:0000978">
    <property type="term" value="F:RNA polymerase II cis-regulatory region sequence-specific DNA binding"/>
    <property type="evidence" value="ECO:0007669"/>
    <property type="project" value="TreeGrafter"/>
</dbReference>
<comment type="subcellular location">
    <subcellularLocation>
        <location evidence="1">Nucleus</location>
    </subcellularLocation>
</comment>
<dbReference type="FunFam" id="3.30.160.60:FF:000027">
    <property type="entry name" value="zinc finger protein 3 homolog"/>
    <property type="match status" value="1"/>
</dbReference>
<dbReference type="Gene3D" id="3.30.160.60">
    <property type="entry name" value="Classic Zinc Finger"/>
    <property type="match status" value="2"/>
</dbReference>
<keyword evidence="9" id="KW-0539">Nucleus</keyword>
<feature type="region of interest" description="Disordered" evidence="11">
    <location>
        <begin position="30"/>
        <end position="80"/>
    </location>
</feature>
<feature type="compositionally biased region" description="Polar residues" evidence="11">
    <location>
        <begin position="370"/>
        <end position="391"/>
    </location>
</feature>
<evidence type="ECO:0000256" key="9">
    <source>
        <dbReference type="ARBA" id="ARBA00023242"/>
    </source>
</evidence>
<evidence type="ECO:0000256" key="2">
    <source>
        <dbReference type="ARBA" id="ARBA00022723"/>
    </source>
</evidence>
<evidence type="ECO:0000313" key="14">
    <source>
        <dbReference type="Proteomes" id="UP000800097"/>
    </source>
</evidence>
<feature type="domain" description="C2H2-type" evidence="12">
    <location>
        <begin position="426"/>
        <end position="454"/>
    </location>
</feature>
<evidence type="ECO:0000256" key="10">
    <source>
        <dbReference type="PROSITE-ProRule" id="PRU00042"/>
    </source>
</evidence>
<organism evidence="13 14">
    <name type="scientific">Westerdykella ornata</name>
    <dbReference type="NCBI Taxonomy" id="318751"/>
    <lineage>
        <taxon>Eukaryota</taxon>
        <taxon>Fungi</taxon>
        <taxon>Dikarya</taxon>
        <taxon>Ascomycota</taxon>
        <taxon>Pezizomycotina</taxon>
        <taxon>Dothideomycetes</taxon>
        <taxon>Pleosporomycetidae</taxon>
        <taxon>Pleosporales</taxon>
        <taxon>Sporormiaceae</taxon>
        <taxon>Westerdykella</taxon>
    </lineage>
</organism>
<feature type="region of interest" description="Disordered" evidence="11">
    <location>
        <begin position="354"/>
        <end position="427"/>
    </location>
</feature>
<evidence type="ECO:0000313" key="13">
    <source>
        <dbReference type="EMBL" id="KAF2280852.1"/>
    </source>
</evidence>
<dbReference type="PANTHER" id="PTHR19818">
    <property type="entry name" value="ZINC FINGER PROTEIN ZIC AND GLI"/>
    <property type="match status" value="1"/>
</dbReference>
<evidence type="ECO:0000256" key="3">
    <source>
        <dbReference type="ARBA" id="ARBA00022737"/>
    </source>
</evidence>
<dbReference type="Proteomes" id="UP000800097">
    <property type="component" value="Unassembled WGS sequence"/>
</dbReference>
<dbReference type="GO" id="GO:0000981">
    <property type="term" value="F:DNA-binding transcription factor activity, RNA polymerase II-specific"/>
    <property type="evidence" value="ECO:0007669"/>
    <property type="project" value="TreeGrafter"/>
</dbReference>
<dbReference type="OrthoDB" id="654211at2759"/>
<accession>A0A6A6JW72</accession>
<feature type="compositionally biased region" description="Low complexity" evidence="11">
    <location>
        <begin position="521"/>
        <end position="530"/>
    </location>
</feature>
<evidence type="ECO:0000256" key="4">
    <source>
        <dbReference type="ARBA" id="ARBA00022771"/>
    </source>
</evidence>
<evidence type="ECO:0000256" key="11">
    <source>
        <dbReference type="SAM" id="MobiDB-lite"/>
    </source>
</evidence>
<protein>
    <recommendedName>
        <fullName evidence="12">C2H2-type domain-containing protein</fullName>
    </recommendedName>
</protein>
<dbReference type="GO" id="GO:0005634">
    <property type="term" value="C:nucleus"/>
    <property type="evidence" value="ECO:0007669"/>
    <property type="project" value="UniProtKB-SubCell"/>
</dbReference>
<dbReference type="PROSITE" id="PS00028">
    <property type="entry name" value="ZINC_FINGER_C2H2_1"/>
    <property type="match status" value="2"/>
</dbReference>
<dbReference type="GO" id="GO:0045944">
    <property type="term" value="P:positive regulation of transcription by RNA polymerase II"/>
    <property type="evidence" value="ECO:0007669"/>
    <property type="project" value="UniProtKB-ARBA"/>
</dbReference>
<evidence type="ECO:0000256" key="6">
    <source>
        <dbReference type="ARBA" id="ARBA00023015"/>
    </source>
</evidence>
<dbReference type="SUPFAM" id="SSF57667">
    <property type="entry name" value="beta-beta-alpha zinc fingers"/>
    <property type="match status" value="1"/>
</dbReference>
<dbReference type="AlphaFoldDB" id="A0A6A6JW72"/>
<sequence>MNTTAGLFNNNNNNNNNMGSTFVYYSPHPQGTAENSRHHGVFTPQPHPPSQLLQPGHAVMRSPSPYQSHAGGPLHAPQPMSQHRLPILGDVRPHPPQLTVNAPLTPYDPSTGGFGSPQLTPTTPALTHSCMSSPASVHNLPPTPVHEQCPELVQMDIVDAGIKTGRKEACDDVLVANAEIEPGFNPVYLSNTPKADVSKVELELPRSLLTPSPTPSPQSPLECPETVDPRALSLDFGNSSSGTVSPADIFGTPPTCSSPFSSPAFFSESTLGDFSVDTSAVSIAPEVTLWEDLSVADSALLPPSKRQRTSLAIEDHYFTDEAEDLRTGLLTPDSLSFSLSHDMYGFPLQDGMCPLPADSAEGKPEPAATERQSTVSQSHAESSRQQPSATAANGEESGVASASEDDAPPKRRGRKQSTSDDPSKPYSCNVCGVRFRRQEHLKRHIRSVHTKDRPFQCKDCGKLFSRSDNLTQHQRTHGAGAVVLGVRDPSMQETLSAPGFNTNQDPGQLGAILYQAADAISTSSSSTSESSPDDKKSRKRKRDS</sequence>
<feature type="domain" description="C2H2-type" evidence="12">
    <location>
        <begin position="455"/>
        <end position="477"/>
    </location>
</feature>
<keyword evidence="3" id="KW-0677">Repeat</keyword>
<keyword evidence="7" id="KW-0238">DNA-binding</keyword>
<dbReference type="RefSeq" id="XP_033658389.1">
    <property type="nucleotide sequence ID" value="XM_033792879.1"/>
</dbReference>
<proteinExistence type="predicted"/>
<name>A0A6A6JW72_WESOR</name>
<dbReference type="PANTHER" id="PTHR19818:SF139">
    <property type="entry name" value="PAIR-RULE PROTEIN ODD-PAIRED"/>
    <property type="match status" value="1"/>
</dbReference>
<dbReference type="SMART" id="SM00355">
    <property type="entry name" value="ZnF_C2H2"/>
    <property type="match status" value="2"/>
</dbReference>
<dbReference type="GO" id="GO:0008270">
    <property type="term" value="F:zinc ion binding"/>
    <property type="evidence" value="ECO:0007669"/>
    <property type="project" value="UniProtKB-KW"/>
</dbReference>
<feature type="compositionally biased region" description="Basic and acidic residues" evidence="11">
    <location>
        <begin position="532"/>
        <end position="544"/>
    </location>
</feature>
<evidence type="ECO:0000256" key="1">
    <source>
        <dbReference type="ARBA" id="ARBA00004123"/>
    </source>
</evidence>
<keyword evidence="14" id="KW-1185">Reference proteome</keyword>
<evidence type="ECO:0000256" key="5">
    <source>
        <dbReference type="ARBA" id="ARBA00022833"/>
    </source>
</evidence>
<evidence type="ECO:0000256" key="7">
    <source>
        <dbReference type="ARBA" id="ARBA00023125"/>
    </source>
</evidence>
<dbReference type="InterPro" id="IPR013087">
    <property type="entry name" value="Znf_C2H2_type"/>
</dbReference>
<keyword evidence="4 10" id="KW-0863">Zinc-finger</keyword>
<reference evidence="13" key="1">
    <citation type="journal article" date="2020" name="Stud. Mycol.">
        <title>101 Dothideomycetes genomes: a test case for predicting lifestyles and emergence of pathogens.</title>
        <authorList>
            <person name="Haridas S."/>
            <person name="Albert R."/>
            <person name="Binder M."/>
            <person name="Bloem J."/>
            <person name="Labutti K."/>
            <person name="Salamov A."/>
            <person name="Andreopoulos B."/>
            <person name="Baker S."/>
            <person name="Barry K."/>
            <person name="Bills G."/>
            <person name="Bluhm B."/>
            <person name="Cannon C."/>
            <person name="Castanera R."/>
            <person name="Culley D."/>
            <person name="Daum C."/>
            <person name="Ezra D."/>
            <person name="Gonzalez J."/>
            <person name="Henrissat B."/>
            <person name="Kuo A."/>
            <person name="Liang C."/>
            <person name="Lipzen A."/>
            <person name="Lutzoni F."/>
            <person name="Magnuson J."/>
            <person name="Mondo S."/>
            <person name="Nolan M."/>
            <person name="Ohm R."/>
            <person name="Pangilinan J."/>
            <person name="Park H.-J."/>
            <person name="Ramirez L."/>
            <person name="Alfaro M."/>
            <person name="Sun H."/>
            <person name="Tritt A."/>
            <person name="Yoshinaga Y."/>
            <person name="Zwiers L.-H."/>
            <person name="Turgeon B."/>
            <person name="Goodwin S."/>
            <person name="Spatafora J."/>
            <person name="Crous P."/>
            <person name="Grigoriev I."/>
        </authorList>
    </citation>
    <scope>NUCLEOTIDE SEQUENCE</scope>
    <source>
        <strain evidence="13">CBS 379.55</strain>
    </source>
</reference>
<dbReference type="InterPro" id="IPR050329">
    <property type="entry name" value="GLI_C2H2-zinc-finger"/>
</dbReference>
<gene>
    <name evidence="13" type="ORF">EI97DRAFT_10111</name>
</gene>
<keyword evidence="5" id="KW-0862">Zinc</keyword>
<dbReference type="PROSITE" id="PS50157">
    <property type="entry name" value="ZINC_FINGER_C2H2_2"/>
    <property type="match status" value="2"/>
</dbReference>
<dbReference type="EMBL" id="ML986484">
    <property type="protein sequence ID" value="KAF2280852.1"/>
    <property type="molecule type" value="Genomic_DNA"/>
</dbReference>
<evidence type="ECO:0000259" key="12">
    <source>
        <dbReference type="PROSITE" id="PS50157"/>
    </source>
</evidence>
<dbReference type="Pfam" id="PF00096">
    <property type="entry name" value="zf-C2H2"/>
    <property type="match status" value="2"/>
</dbReference>
<dbReference type="GeneID" id="54546054"/>
<keyword evidence="2" id="KW-0479">Metal-binding</keyword>
<keyword evidence="6" id="KW-0805">Transcription regulation</keyword>
<dbReference type="FunFam" id="3.30.160.60:FF:000065">
    <property type="entry name" value="B-cell CLL/lymphoma 6, member B"/>
    <property type="match status" value="1"/>
</dbReference>
<feature type="region of interest" description="Disordered" evidence="11">
    <location>
        <begin position="519"/>
        <end position="544"/>
    </location>
</feature>
<dbReference type="InterPro" id="IPR036236">
    <property type="entry name" value="Znf_C2H2_sf"/>
</dbReference>
<keyword evidence="8" id="KW-0804">Transcription</keyword>
<evidence type="ECO:0000256" key="8">
    <source>
        <dbReference type="ARBA" id="ARBA00023163"/>
    </source>
</evidence>